<sequence>MLTFALAPTQISGTATLLGLLGLGALLFALQRLRVRHRSQLVVTTLFWREALEESRARTLVERFRHPLTYLLLALIGGLLWLSFARLESDRSDGVHHTFLLDGSAGMAVGQRWERAVEALGNELENTPRERTEVLFCGEDVRILLGPGEDRALLGARLEGLAPAAIPSTVESVLVSAAAVRRAELAGESGAARRFVVVGTPLRGQTAESSLNAGDWIENLPVSGSNADAGGNVGITALGVSPARSGAFDAVDALVEIRGAGADGANVTITLGDEAITSAERTVLSADLVQFVCRDLRPKAATGYGVKAEEMRRLVAAVTPAAGKGPGKDSLAFDDRAEILLPELRLVRVTLVATGNESVDLALRAACDADPAIEVTDDTARADVVMGGVPPAGTPPLPRLGIAPAAEQEHSIEVMDGASRDADALLAAAVGELALDRIDAERLASELGRPLSLGVADGLALASGTTLVSGIPRAISLWSELFDPTRSSFTESRAFPVVVGRAARWLVGSPEIVPYAASGRPLPTRLANLSGGPRFPWERAARTVSLLDPDTTTRAAVASGVGPLVDASSRETGGAGPWRFATWILLLALLLLVLEWVLYQRGRIA</sequence>
<feature type="transmembrane region" description="Helical" evidence="1">
    <location>
        <begin position="580"/>
        <end position="599"/>
    </location>
</feature>
<accession>A0A518EPM4</accession>
<keyword evidence="1" id="KW-0812">Transmembrane</keyword>
<dbReference type="PANTHER" id="PTHR37464">
    <property type="entry name" value="BLL2463 PROTEIN"/>
    <property type="match status" value="1"/>
</dbReference>
<dbReference type="OrthoDB" id="286874at2"/>
<organism evidence="2 3">
    <name type="scientific">Saltatorellus ferox</name>
    <dbReference type="NCBI Taxonomy" id="2528018"/>
    <lineage>
        <taxon>Bacteria</taxon>
        <taxon>Pseudomonadati</taxon>
        <taxon>Planctomycetota</taxon>
        <taxon>Planctomycetia</taxon>
        <taxon>Planctomycetia incertae sedis</taxon>
        <taxon>Saltatorellus</taxon>
    </lineage>
</organism>
<dbReference type="RefSeq" id="WP_145195862.1">
    <property type="nucleotide sequence ID" value="NZ_CP036434.1"/>
</dbReference>
<feature type="transmembrane region" description="Helical" evidence="1">
    <location>
        <begin position="68"/>
        <end position="87"/>
    </location>
</feature>
<evidence type="ECO:0000256" key="1">
    <source>
        <dbReference type="SAM" id="Phobius"/>
    </source>
</evidence>
<evidence type="ECO:0000313" key="2">
    <source>
        <dbReference type="EMBL" id="QDV06035.1"/>
    </source>
</evidence>
<dbReference type="Proteomes" id="UP000320390">
    <property type="component" value="Chromosome"/>
</dbReference>
<keyword evidence="1" id="KW-1133">Transmembrane helix</keyword>
<dbReference type="AlphaFoldDB" id="A0A518EPM4"/>
<dbReference type="EMBL" id="CP036434">
    <property type="protein sequence ID" value="QDV06035.1"/>
    <property type="molecule type" value="Genomic_DNA"/>
</dbReference>
<keyword evidence="1" id="KW-0472">Membrane</keyword>
<evidence type="ECO:0000313" key="3">
    <source>
        <dbReference type="Proteomes" id="UP000320390"/>
    </source>
</evidence>
<name>A0A518EPM4_9BACT</name>
<evidence type="ECO:0008006" key="4">
    <source>
        <dbReference type="Google" id="ProtNLM"/>
    </source>
</evidence>
<proteinExistence type="predicted"/>
<gene>
    <name evidence="2" type="ORF">Poly30_15390</name>
</gene>
<keyword evidence="3" id="KW-1185">Reference proteome</keyword>
<feature type="transmembrane region" description="Helical" evidence="1">
    <location>
        <begin position="12"/>
        <end position="30"/>
    </location>
</feature>
<dbReference type="PANTHER" id="PTHR37464:SF1">
    <property type="entry name" value="BLL2463 PROTEIN"/>
    <property type="match status" value="1"/>
</dbReference>
<reference evidence="2 3" key="1">
    <citation type="submission" date="2019-02" db="EMBL/GenBank/DDBJ databases">
        <title>Deep-cultivation of Planctomycetes and their phenomic and genomic characterization uncovers novel biology.</title>
        <authorList>
            <person name="Wiegand S."/>
            <person name="Jogler M."/>
            <person name="Boedeker C."/>
            <person name="Pinto D."/>
            <person name="Vollmers J."/>
            <person name="Rivas-Marin E."/>
            <person name="Kohn T."/>
            <person name="Peeters S.H."/>
            <person name="Heuer A."/>
            <person name="Rast P."/>
            <person name="Oberbeckmann S."/>
            <person name="Bunk B."/>
            <person name="Jeske O."/>
            <person name="Meyerdierks A."/>
            <person name="Storesund J.E."/>
            <person name="Kallscheuer N."/>
            <person name="Luecker S."/>
            <person name="Lage O.M."/>
            <person name="Pohl T."/>
            <person name="Merkel B.J."/>
            <person name="Hornburger P."/>
            <person name="Mueller R.-W."/>
            <person name="Bruemmer F."/>
            <person name="Labrenz M."/>
            <person name="Spormann A.M."/>
            <person name="Op den Camp H."/>
            <person name="Overmann J."/>
            <person name="Amann R."/>
            <person name="Jetten M.S.M."/>
            <person name="Mascher T."/>
            <person name="Medema M.H."/>
            <person name="Devos D.P."/>
            <person name="Kaster A.-K."/>
            <person name="Ovreas L."/>
            <person name="Rohde M."/>
            <person name="Galperin M.Y."/>
            <person name="Jogler C."/>
        </authorList>
    </citation>
    <scope>NUCLEOTIDE SEQUENCE [LARGE SCALE GENOMIC DNA]</scope>
    <source>
        <strain evidence="2 3">Poly30</strain>
    </source>
</reference>
<protein>
    <recommendedName>
        <fullName evidence="4">Aerotolerance regulator N-terminal domain-containing protein</fullName>
    </recommendedName>
</protein>